<evidence type="ECO:0000313" key="6">
    <source>
        <dbReference type="Proteomes" id="UP000251485"/>
    </source>
</evidence>
<dbReference type="Proteomes" id="UP000251485">
    <property type="component" value="Unassembled WGS sequence"/>
</dbReference>
<dbReference type="InterPro" id="IPR020353">
    <property type="entry name" value="Toxin_YafO"/>
</dbReference>
<dbReference type="Pfam" id="PF13957">
    <property type="entry name" value="YafO_toxin"/>
    <property type="match status" value="1"/>
</dbReference>
<dbReference type="EMBL" id="UGTS01000004">
    <property type="protein sequence ID" value="SUC20851.1"/>
    <property type="molecule type" value="Genomic_DNA"/>
</dbReference>
<dbReference type="AlphaFoldDB" id="A0A1Z1SZK7"/>
<dbReference type="Proteomes" id="UP000254191">
    <property type="component" value="Unassembled WGS sequence"/>
</dbReference>
<gene>
    <name evidence="1" type="ORF">AM402_18990</name>
    <name evidence="3" type="ORF">NCTC10975_03675</name>
    <name evidence="4" type="ORF">NCTC11938_02012</name>
    <name evidence="2" type="ORF">PW210_000258</name>
</gene>
<name>A0A1Z1SZK7_PROMI</name>
<reference evidence="6 7" key="2">
    <citation type="submission" date="2018-06" db="EMBL/GenBank/DDBJ databases">
        <authorList>
            <consortium name="Pathogen Informatics"/>
            <person name="Doyle S."/>
        </authorList>
    </citation>
    <scope>NUCLEOTIDE SEQUENCE [LARGE SCALE GENOMIC DNA]</scope>
    <source>
        <strain evidence="3 6">NCTC10975</strain>
        <strain evidence="4 7">NCTC11938</strain>
    </source>
</reference>
<dbReference type="EMBL" id="ABKSPD020000001">
    <property type="protein sequence ID" value="EKW9774508.1"/>
    <property type="molecule type" value="Genomic_DNA"/>
</dbReference>
<evidence type="ECO:0000313" key="7">
    <source>
        <dbReference type="Proteomes" id="UP000254191"/>
    </source>
</evidence>
<reference evidence="1 5" key="1">
    <citation type="submission" date="2017-05" db="EMBL/GenBank/DDBJ databases">
        <title>Whole genome sequencing of Proteus mirabilis AR_0155.</title>
        <authorList>
            <person name="Conlan S."/>
            <person name="Thomas P.J."/>
            <person name="Mullikin J."/>
            <person name="Frank K.M."/>
            <person name="Segre J.A."/>
        </authorList>
    </citation>
    <scope>NUCLEOTIDE SEQUENCE [LARGE SCALE GENOMIC DNA]</scope>
    <source>
        <strain evidence="1 5">AR_0155</strain>
    </source>
</reference>
<dbReference type="EMBL" id="CP021694">
    <property type="protein sequence ID" value="ARX36130.1"/>
    <property type="molecule type" value="Genomic_DNA"/>
</dbReference>
<organism evidence="2 8">
    <name type="scientific">Proteus mirabilis</name>
    <dbReference type="NCBI Taxonomy" id="584"/>
    <lineage>
        <taxon>Bacteria</taxon>
        <taxon>Pseudomonadati</taxon>
        <taxon>Pseudomonadota</taxon>
        <taxon>Gammaproteobacteria</taxon>
        <taxon>Enterobacterales</taxon>
        <taxon>Morganellaceae</taxon>
        <taxon>Proteus</taxon>
    </lineage>
</organism>
<evidence type="ECO:0000313" key="1">
    <source>
        <dbReference type="EMBL" id="ARX36130.1"/>
    </source>
</evidence>
<dbReference type="Proteomes" id="UP001171165">
    <property type="component" value="Unassembled WGS sequence"/>
</dbReference>
<protein>
    <submittedName>
        <fullName evidence="1 3">Toxin YafO</fullName>
    </submittedName>
    <submittedName>
        <fullName evidence="2">Type II toxin-antitoxin system YafO family toxin</fullName>
    </submittedName>
</protein>
<evidence type="ECO:0000313" key="5">
    <source>
        <dbReference type="Proteomes" id="UP000195540"/>
    </source>
</evidence>
<reference evidence="2" key="3">
    <citation type="submission" date="2023-06" db="EMBL/GenBank/DDBJ databases">
        <authorList>
            <consortium name="Clinical and Environmental Microbiology Branch: Whole genome sequencing antimicrobial resistance pathogens in the healthcare setting"/>
        </authorList>
    </citation>
    <scope>NUCLEOTIDE SEQUENCE</scope>
    <source>
        <strain evidence="2">Microbial</strain>
    </source>
</reference>
<dbReference type="Proteomes" id="UP000195540">
    <property type="component" value="Chromosome"/>
</dbReference>
<proteinExistence type="predicted"/>
<sequence>MIEISIHPDIENKTIANEYAKLLKLWKEKKVLSCYLGADGKWENSAKLCQSLISKIHIRIPNEPKWHENMPQIQRKSNHYLVYCQHWLYPNRYQIIAIMSPNAHELAKTSFLAELEKRAEEFQNNF</sequence>
<evidence type="ECO:0000313" key="4">
    <source>
        <dbReference type="EMBL" id="SUC20851.1"/>
    </source>
</evidence>
<evidence type="ECO:0000313" key="3">
    <source>
        <dbReference type="EMBL" id="SPZ00582.1"/>
    </source>
</evidence>
<accession>A0A1Z1SZK7</accession>
<dbReference type="RefSeq" id="WP_004245116.1">
    <property type="nucleotide sequence ID" value="NZ_AP026827.1"/>
</dbReference>
<evidence type="ECO:0000313" key="8">
    <source>
        <dbReference type="Proteomes" id="UP001171165"/>
    </source>
</evidence>
<dbReference type="EMBL" id="UAUE01000026">
    <property type="protein sequence ID" value="SPZ00582.1"/>
    <property type="molecule type" value="Genomic_DNA"/>
</dbReference>
<evidence type="ECO:0000313" key="2">
    <source>
        <dbReference type="EMBL" id="EKW9774508.1"/>
    </source>
</evidence>